<protein>
    <submittedName>
        <fullName evidence="1">Uncharacterized protein</fullName>
    </submittedName>
</protein>
<gene>
    <name evidence="1" type="ORF">F9U64_00120</name>
</gene>
<organism evidence="1 2">
    <name type="scientific">Gracilibacillus oryzae</name>
    <dbReference type="NCBI Taxonomy" id="1672701"/>
    <lineage>
        <taxon>Bacteria</taxon>
        <taxon>Bacillati</taxon>
        <taxon>Bacillota</taxon>
        <taxon>Bacilli</taxon>
        <taxon>Bacillales</taxon>
        <taxon>Bacillaceae</taxon>
        <taxon>Gracilibacillus</taxon>
    </lineage>
</organism>
<accession>A0A7C8GVU9</accession>
<comment type="caution">
    <text evidence="1">The sequence shown here is derived from an EMBL/GenBank/DDBJ whole genome shotgun (WGS) entry which is preliminary data.</text>
</comment>
<reference evidence="1 2" key="1">
    <citation type="submission" date="2019-10" db="EMBL/GenBank/DDBJ databases">
        <title>Gracilibacillus sp. nov. isolated from rice seeds.</title>
        <authorList>
            <person name="He S."/>
        </authorList>
    </citation>
    <scope>NUCLEOTIDE SEQUENCE [LARGE SCALE GENOMIC DNA]</scope>
    <source>
        <strain evidence="1 2">TD8</strain>
    </source>
</reference>
<dbReference type="Gene3D" id="1.20.1330.10">
    <property type="entry name" value="f41 fragment of flagellin, N-terminal domain"/>
    <property type="match status" value="1"/>
</dbReference>
<keyword evidence="2" id="KW-1185">Reference proteome</keyword>
<evidence type="ECO:0000313" key="2">
    <source>
        <dbReference type="Proteomes" id="UP000480246"/>
    </source>
</evidence>
<proteinExistence type="predicted"/>
<dbReference type="EMBL" id="WEID01000001">
    <property type="protein sequence ID" value="KAB8139475.1"/>
    <property type="molecule type" value="Genomic_DNA"/>
</dbReference>
<evidence type="ECO:0000313" key="1">
    <source>
        <dbReference type="EMBL" id="KAB8139475.1"/>
    </source>
</evidence>
<dbReference type="AlphaFoldDB" id="A0A7C8GVU9"/>
<name>A0A7C8GVU9_9BACI</name>
<dbReference type="Proteomes" id="UP000480246">
    <property type="component" value="Unassembled WGS sequence"/>
</dbReference>
<dbReference type="OrthoDB" id="9940624at2"/>
<sequence length="78" mass="9369">MNNNEKKLLEERMQQIDKEMNLLTLIEQNLRLMKELAIQAEDHKLPAYKRSMINQTFQQLQEEVNHLSGQLHRTETLH</sequence>
<dbReference type="RefSeq" id="WP_153400750.1">
    <property type="nucleotide sequence ID" value="NZ_ML762424.1"/>
</dbReference>